<name>T1EUB6_HELRO</name>
<dbReference type="EMBL" id="AMQM01001414">
    <property type="status" value="NOT_ANNOTATED_CDS"/>
    <property type="molecule type" value="Genomic_DNA"/>
</dbReference>
<dbReference type="AlphaFoldDB" id="T1EUB6"/>
<dbReference type="InterPro" id="IPR045860">
    <property type="entry name" value="Snake_toxin-like_sf"/>
</dbReference>
<proteinExistence type="predicted"/>
<feature type="transmembrane region" description="Helical" evidence="2">
    <location>
        <begin position="190"/>
        <end position="210"/>
    </location>
</feature>
<dbReference type="EMBL" id="KB097495">
    <property type="protein sequence ID" value="ESN96574.1"/>
    <property type="molecule type" value="Genomic_DNA"/>
</dbReference>
<evidence type="ECO:0000256" key="2">
    <source>
        <dbReference type="SAM" id="Phobius"/>
    </source>
</evidence>
<dbReference type="CTD" id="20200166"/>
<keyword evidence="2" id="KW-0472">Membrane</keyword>
<dbReference type="RefSeq" id="XP_009025720.1">
    <property type="nucleotide sequence ID" value="XM_009027472.1"/>
</dbReference>
<keyword evidence="2" id="KW-0812">Transmembrane</keyword>
<dbReference type="GeneID" id="20200166"/>
<dbReference type="Proteomes" id="UP000015101">
    <property type="component" value="Unassembled WGS sequence"/>
</dbReference>
<evidence type="ECO:0008006" key="6">
    <source>
        <dbReference type="Google" id="ProtNLM"/>
    </source>
</evidence>
<dbReference type="SUPFAM" id="SSF57302">
    <property type="entry name" value="Snake toxin-like"/>
    <property type="match status" value="2"/>
</dbReference>
<evidence type="ECO:0000313" key="5">
    <source>
        <dbReference type="Proteomes" id="UP000015101"/>
    </source>
</evidence>
<dbReference type="OrthoDB" id="6234612at2759"/>
<dbReference type="KEGG" id="hro:HELRODRAFT_163651"/>
<sequence>MVNNNHNNNTNNNNNNNISSGKQKKKHMVAMDVTHGLLFQFRTKKHLCRGQLNCYSGTVAATITQTGCTSCQTTVTYSGSAAITTSSCVASCAQTDTTALGLGVKTFCCSTNLCNPPNATFNGPSAGLRCYVGDSMATQSNCQFCKKTVSSILVTTIVSRSCENSCSTIEIGPIKSTCCQTDFCNQATTLATKFSLISAITTAIIAYLVIKF</sequence>
<feature type="region of interest" description="Disordered" evidence="1">
    <location>
        <begin position="1"/>
        <end position="25"/>
    </location>
</feature>
<organism evidence="4 5">
    <name type="scientific">Helobdella robusta</name>
    <name type="common">Californian leech</name>
    <dbReference type="NCBI Taxonomy" id="6412"/>
    <lineage>
        <taxon>Eukaryota</taxon>
        <taxon>Metazoa</taxon>
        <taxon>Spiralia</taxon>
        <taxon>Lophotrochozoa</taxon>
        <taxon>Annelida</taxon>
        <taxon>Clitellata</taxon>
        <taxon>Hirudinea</taxon>
        <taxon>Rhynchobdellida</taxon>
        <taxon>Glossiphoniidae</taxon>
        <taxon>Helobdella</taxon>
    </lineage>
</organism>
<reference evidence="5" key="1">
    <citation type="submission" date="2012-12" db="EMBL/GenBank/DDBJ databases">
        <authorList>
            <person name="Hellsten U."/>
            <person name="Grimwood J."/>
            <person name="Chapman J.A."/>
            <person name="Shapiro H."/>
            <person name="Aerts A."/>
            <person name="Otillar R.P."/>
            <person name="Terry A.Y."/>
            <person name="Boore J.L."/>
            <person name="Simakov O."/>
            <person name="Marletaz F."/>
            <person name="Cho S.-J."/>
            <person name="Edsinger-Gonzales E."/>
            <person name="Havlak P."/>
            <person name="Kuo D.-H."/>
            <person name="Larsson T."/>
            <person name="Lv J."/>
            <person name="Arendt D."/>
            <person name="Savage R."/>
            <person name="Osoegawa K."/>
            <person name="de Jong P."/>
            <person name="Lindberg D.R."/>
            <person name="Seaver E.C."/>
            <person name="Weisblat D.A."/>
            <person name="Putnam N.H."/>
            <person name="Grigoriev I.V."/>
            <person name="Rokhsar D.S."/>
        </authorList>
    </citation>
    <scope>NUCLEOTIDE SEQUENCE</scope>
</reference>
<protein>
    <recommendedName>
        <fullName evidence="6">UPAR/Ly6 domain-containing protein</fullName>
    </recommendedName>
</protein>
<evidence type="ECO:0000313" key="4">
    <source>
        <dbReference type="EnsemblMetazoa" id="HelroP163651"/>
    </source>
</evidence>
<reference evidence="4" key="3">
    <citation type="submission" date="2015-06" db="UniProtKB">
        <authorList>
            <consortium name="EnsemblMetazoa"/>
        </authorList>
    </citation>
    <scope>IDENTIFICATION</scope>
</reference>
<evidence type="ECO:0000313" key="3">
    <source>
        <dbReference type="EMBL" id="ESN96574.1"/>
    </source>
</evidence>
<gene>
    <name evidence="4" type="primary">20200166</name>
    <name evidence="3" type="ORF">HELRODRAFT_163651</name>
</gene>
<feature type="compositionally biased region" description="Low complexity" evidence="1">
    <location>
        <begin position="1"/>
        <end position="17"/>
    </location>
</feature>
<keyword evidence="5" id="KW-1185">Reference proteome</keyword>
<reference evidence="3 5" key="2">
    <citation type="journal article" date="2013" name="Nature">
        <title>Insights into bilaterian evolution from three spiralian genomes.</title>
        <authorList>
            <person name="Simakov O."/>
            <person name="Marletaz F."/>
            <person name="Cho S.J."/>
            <person name="Edsinger-Gonzales E."/>
            <person name="Havlak P."/>
            <person name="Hellsten U."/>
            <person name="Kuo D.H."/>
            <person name="Larsson T."/>
            <person name="Lv J."/>
            <person name="Arendt D."/>
            <person name="Savage R."/>
            <person name="Osoegawa K."/>
            <person name="de Jong P."/>
            <person name="Grimwood J."/>
            <person name="Chapman J.A."/>
            <person name="Shapiro H."/>
            <person name="Aerts A."/>
            <person name="Otillar R.P."/>
            <person name="Terry A.Y."/>
            <person name="Boore J.L."/>
            <person name="Grigoriev I.V."/>
            <person name="Lindberg D.R."/>
            <person name="Seaver E.C."/>
            <person name="Weisblat D.A."/>
            <person name="Putnam N.H."/>
            <person name="Rokhsar D.S."/>
        </authorList>
    </citation>
    <scope>NUCLEOTIDE SEQUENCE</scope>
</reference>
<dbReference type="HOGENOM" id="CLU_1300901_0_0_1"/>
<dbReference type="OMA" id="CENSCST"/>
<evidence type="ECO:0000256" key="1">
    <source>
        <dbReference type="SAM" id="MobiDB-lite"/>
    </source>
</evidence>
<keyword evidence="2" id="KW-1133">Transmembrane helix</keyword>
<dbReference type="EnsemblMetazoa" id="HelroT163651">
    <property type="protein sequence ID" value="HelroP163651"/>
    <property type="gene ID" value="HelroG163651"/>
</dbReference>
<accession>T1EUB6</accession>
<dbReference type="InParanoid" id="T1EUB6"/>